<keyword evidence="4" id="KW-0274">FAD</keyword>
<dbReference type="AlphaFoldDB" id="A0A9X1IHC1"/>
<dbReference type="EMBL" id="JAJAQI010000030">
    <property type="protein sequence ID" value="MCB4823683.1"/>
    <property type="molecule type" value="Genomic_DNA"/>
</dbReference>
<gene>
    <name evidence="8" type="ORF">LHA35_18295</name>
</gene>
<dbReference type="GO" id="GO:0003995">
    <property type="term" value="F:acyl-CoA dehydrogenase activity"/>
    <property type="evidence" value="ECO:0007669"/>
    <property type="project" value="TreeGrafter"/>
</dbReference>
<evidence type="ECO:0000313" key="9">
    <source>
        <dbReference type="Proteomes" id="UP001139311"/>
    </source>
</evidence>
<dbReference type="Gene3D" id="1.10.540.10">
    <property type="entry name" value="Acyl-CoA dehydrogenase/oxidase, N-terminal domain"/>
    <property type="match status" value="1"/>
</dbReference>
<dbReference type="Proteomes" id="UP001139311">
    <property type="component" value="Unassembled WGS sequence"/>
</dbReference>
<dbReference type="Pfam" id="PF00441">
    <property type="entry name" value="Acyl-CoA_dh_1"/>
    <property type="match status" value="1"/>
</dbReference>
<evidence type="ECO:0000259" key="6">
    <source>
        <dbReference type="Pfam" id="PF00441"/>
    </source>
</evidence>
<dbReference type="PANTHER" id="PTHR43884:SF20">
    <property type="entry name" value="ACYL-COA DEHYDROGENASE FADE28"/>
    <property type="match status" value="1"/>
</dbReference>
<dbReference type="GO" id="GO:0050660">
    <property type="term" value="F:flavin adenine dinucleotide binding"/>
    <property type="evidence" value="ECO:0007669"/>
    <property type="project" value="InterPro"/>
</dbReference>
<dbReference type="InterPro" id="IPR009075">
    <property type="entry name" value="AcylCo_DH/oxidase_C"/>
</dbReference>
<dbReference type="InterPro" id="IPR036250">
    <property type="entry name" value="AcylCo_DH-like_C"/>
</dbReference>
<evidence type="ECO:0000256" key="2">
    <source>
        <dbReference type="ARBA" id="ARBA00009347"/>
    </source>
</evidence>
<dbReference type="Pfam" id="PF02771">
    <property type="entry name" value="Acyl-CoA_dh_N"/>
    <property type="match status" value="1"/>
</dbReference>
<dbReference type="InterPro" id="IPR037069">
    <property type="entry name" value="AcylCoA_DH/ox_N_sf"/>
</dbReference>
<keyword evidence="5" id="KW-0560">Oxidoreductase</keyword>
<organism evidence="8 9">
    <name type="scientific">Roseicella aerolata</name>
    <dbReference type="NCBI Taxonomy" id="2883479"/>
    <lineage>
        <taxon>Bacteria</taxon>
        <taxon>Pseudomonadati</taxon>
        <taxon>Pseudomonadota</taxon>
        <taxon>Alphaproteobacteria</taxon>
        <taxon>Acetobacterales</taxon>
        <taxon>Roseomonadaceae</taxon>
        <taxon>Roseicella</taxon>
    </lineage>
</organism>
<accession>A0A9X1IHC1</accession>
<evidence type="ECO:0000256" key="3">
    <source>
        <dbReference type="ARBA" id="ARBA00022630"/>
    </source>
</evidence>
<dbReference type="SUPFAM" id="SSF47203">
    <property type="entry name" value="Acyl-CoA dehydrogenase C-terminal domain-like"/>
    <property type="match status" value="1"/>
</dbReference>
<evidence type="ECO:0000256" key="4">
    <source>
        <dbReference type="ARBA" id="ARBA00022827"/>
    </source>
</evidence>
<evidence type="ECO:0000313" key="8">
    <source>
        <dbReference type="EMBL" id="MCB4823683.1"/>
    </source>
</evidence>
<feature type="domain" description="Acyl-CoA dehydrogenase/oxidase N-terminal" evidence="7">
    <location>
        <begin position="6"/>
        <end position="115"/>
    </location>
</feature>
<sequence>MHFGLSEEQRLFGDALRGFLAARVTMEARRAAAESSSLAGFWNGLTELGLPGLLVPEEHGGAGLGLLDAALAAEALGEAAAPTPFLGSAVLAPLALCLLGDPAQQEAHLPAIAAGRVRVAVGLGALTGTTGTCTLRREGERISGSITGLIEPACATHWLLALREGGFALVAADAPEVRIRPRRSLDRLRPLADLDLAGAPAEWLTAGDARRVLDAGRVMLAAETLGAARSMLDQAVAYAGQRRQFGRTIASFQGVKHACADMAAWLEPCRAFLWYAAQAQDAPDPEARMLACQVKAHLDEVGREVARHATEVHGGMGFTELLGLPFWFKRIAANRQLLGGPERCREEAAEAQGLIA</sequence>
<dbReference type="SUPFAM" id="SSF56645">
    <property type="entry name" value="Acyl-CoA dehydrogenase NM domain-like"/>
    <property type="match status" value="1"/>
</dbReference>
<reference evidence="8" key="1">
    <citation type="submission" date="2021-10" db="EMBL/GenBank/DDBJ databases">
        <title>Roseicella aerolatum sp. nov., isolated from aerosols of e-waste dismantling site.</title>
        <authorList>
            <person name="Qin T."/>
        </authorList>
    </citation>
    <scope>NUCLEOTIDE SEQUENCE</scope>
    <source>
        <strain evidence="8">GB24</strain>
    </source>
</reference>
<keyword evidence="9" id="KW-1185">Reference proteome</keyword>
<feature type="domain" description="Acyl-CoA dehydrogenase/oxidase C-terminal" evidence="6">
    <location>
        <begin position="210"/>
        <end position="346"/>
    </location>
</feature>
<proteinExistence type="inferred from homology"/>
<dbReference type="RefSeq" id="WP_226610699.1">
    <property type="nucleotide sequence ID" value="NZ_JAJAQI010000030.1"/>
</dbReference>
<evidence type="ECO:0000256" key="1">
    <source>
        <dbReference type="ARBA" id="ARBA00001974"/>
    </source>
</evidence>
<keyword evidence="3" id="KW-0285">Flavoprotein</keyword>
<protein>
    <submittedName>
        <fullName evidence="8">Acyl-CoA/acyl-ACP dehydrogenase</fullName>
    </submittedName>
</protein>
<dbReference type="InterPro" id="IPR013786">
    <property type="entry name" value="AcylCoA_DH/ox_N"/>
</dbReference>
<comment type="cofactor">
    <cofactor evidence="1">
        <name>FAD</name>
        <dbReference type="ChEBI" id="CHEBI:57692"/>
    </cofactor>
</comment>
<dbReference type="PANTHER" id="PTHR43884">
    <property type="entry name" value="ACYL-COA DEHYDROGENASE"/>
    <property type="match status" value="1"/>
</dbReference>
<dbReference type="InterPro" id="IPR009100">
    <property type="entry name" value="AcylCoA_DH/oxidase_NM_dom_sf"/>
</dbReference>
<evidence type="ECO:0000256" key="5">
    <source>
        <dbReference type="ARBA" id="ARBA00023002"/>
    </source>
</evidence>
<evidence type="ECO:0000259" key="7">
    <source>
        <dbReference type="Pfam" id="PF02771"/>
    </source>
</evidence>
<name>A0A9X1IHC1_9PROT</name>
<dbReference type="Gene3D" id="1.20.140.10">
    <property type="entry name" value="Butyryl-CoA Dehydrogenase, subunit A, domain 3"/>
    <property type="match status" value="1"/>
</dbReference>
<comment type="caution">
    <text evidence="8">The sequence shown here is derived from an EMBL/GenBank/DDBJ whole genome shotgun (WGS) entry which is preliminary data.</text>
</comment>
<comment type="similarity">
    <text evidence="2">Belongs to the acyl-CoA dehydrogenase family.</text>
</comment>